<dbReference type="AlphaFoldDB" id="Q1W557"/>
<proteinExistence type="predicted"/>
<dbReference type="EMBL" id="DQ437742">
    <property type="protein sequence ID" value="ABD94615.1"/>
    <property type="molecule type" value="Genomic_DNA"/>
</dbReference>
<reference evidence="1" key="1">
    <citation type="journal article" date="2006" name="J. Bacteriol.">
        <title>Acquisition and evolution of the exoU locus in Pseudomonas aeruginosa.</title>
        <authorList>
            <person name="Kulasekara B.R."/>
            <person name="Kulasekara H.D."/>
            <person name="Wolfgang M.C."/>
            <person name="Stevens L."/>
            <person name="Frank D.W."/>
            <person name="Lory S."/>
        </authorList>
    </citation>
    <scope>NUCLEOTIDE SEQUENCE</scope>
    <source>
        <strain evidence="1">6077</strain>
    </source>
</reference>
<evidence type="ECO:0000313" key="1">
    <source>
        <dbReference type="EMBL" id="ABD94615.1"/>
    </source>
</evidence>
<name>Q1W557_PSEAI</name>
<accession>Q1W557</accession>
<gene>
    <name evidence="1" type="ORF">EXA4</name>
</gene>
<protein>
    <submittedName>
        <fullName evidence="1">Uncharacterized protein</fullName>
    </submittedName>
</protein>
<organism evidence="1">
    <name type="scientific">Pseudomonas aeruginosa</name>
    <dbReference type="NCBI Taxonomy" id="287"/>
    <lineage>
        <taxon>Bacteria</taxon>
        <taxon>Pseudomonadati</taxon>
        <taxon>Pseudomonadota</taxon>
        <taxon>Gammaproteobacteria</taxon>
        <taxon>Pseudomonadales</taxon>
        <taxon>Pseudomonadaceae</taxon>
        <taxon>Pseudomonas</taxon>
    </lineage>
</organism>
<sequence>MALSARPAMSDSNEAKVAKWMEKETLAEHLGPLLERYDVKYRGHGIIYVDHEQYNILTIQQILADMSSYLGVSKELIRSRLIDFGWLIDVRRVLPVRDSAARVIDNLESWAADEPEENAPEMDDQYDRD</sequence>